<dbReference type="InterPro" id="IPR003593">
    <property type="entry name" value="AAA+_ATPase"/>
</dbReference>
<dbReference type="InterPro" id="IPR027417">
    <property type="entry name" value="P-loop_NTPase"/>
</dbReference>
<gene>
    <name evidence="9" type="primary">fliI</name>
    <name evidence="9" type="ORF">P857_830</name>
</gene>
<evidence type="ECO:0000256" key="7">
    <source>
        <dbReference type="ARBA" id="ARBA00022967"/>
    </source>
</evidence>
<name>W2V0N4_9RICK</name>
<proteinExistence type="predicted"/>
<keyword evidence="7" id="KW-1278">Translocase</keyword>
<accession>W2V0N4</accession>
<dbReference type="STRING" id="1401685.P857_830"/>
<dbReference type="Pfam" id="PF00006">
    <property type="entry name" value="ATP-synt_ab"/>
    <property type="match status" value="1"/>
</dbReference>
<dbReference type="GO" id="GO:0005524">
    <property type="term" value="F:ATP binding"/>
    <property type="evidence" value="ECO:0007669"/>
    <property type="project" value="UniProtKB-KW"/>
</dbReference>
<dbReference type="SUPFAM" id="SSF52540">
    <property type="entry name" value="P-loop containing nucleoside triphosphate hydrolases"/>
    <property type="match status" value="1"/>
</dbReference>
<keyword evidence="2" id="KW-0813">Transport</keyword>
<reference evidence="9 10" key="1">
    <citation type="journal article" date="2013" name="PLoS ONE">
        <title>Bacterial endosymbiosis in a chordate host: long-term co-evolution and conservation of secondary metabolism.</title>
        <authorList>
            <person name="Kwan J.C."/>
            <person name="Schmidt E.W."/>
        </authorList>
    </citation>
    <scope>NUCLEOTIDE SEQUENCE [LARGE SCALE GENOMIC DNA]</scope>
    <source>
        <strain evidence="10">L6</strain>
    </source>
</reference>
<evidence type="ECO:0000313" key="10">
    <source>
        <dbReference type="Proteomes" id="UP000018951"/>
    </source>
</evidence>
<protein>
    <submittedName>
        <fullName evidence="9">H+-transporting two-sector ATPase FliI</fullName>
    </submittedName>
</protein>
<dbReference type="PATRIC" id="fig|1401685.3.peg.63"/>
<dbReference type="GO" id="GO:0030257">
    <property type="term" value="C:type III protein secretion system complex"/>
    <property type="evidence" value="ECO:0007669"/>
    <property type="project" value="InterPro"/>
</dbReference>
<dbReference type="Gene3D" id="3.40.50.12240">
    <property type="match status" value="1"/>
</dbReference>
<evidence type="ECO:0000256" key="5">
    <source>
        <dbReference type="ARBA" id="ARBA00022840"/>
    </source>
</evidence>
<evidence type="ECO:0000256" key="2">
    <source>
        <dbReference type="ARBA" id="ARBA00022448"/>
    </source>
</evidence>
<dbReference type="GO" id="GO:0046933">
    <property type="term" value="F:proton-transporting ATP synthase activity, rotational mechanism"/>
    <property type="evidence" value="ECO:0007669"/>
    <property type="project" value="TreeGrafter"/>
</dbReference>
<dbReference type="InterPro" id="IPR050053">
    <property type="entry name" value="ATPase_alpha/beta_chains"/>
</dbReference>
<dbReference type="PANTHER" id="PTHR15184:SF9">
    <property type="entry name" value="SPI-1 TYPE 3 SECRETION SYSTEM ATPASE"/>
    <property type="match status" value="1"/>
</dbReference>
<dbReference type="EMBL" id="AXCJ01000001">
    <property type="protein sequence ID" value="ETO91660.1"/>
    <property type="molecule type" value="Genomic_DNA"/>
</dbReference>
<organism evidence="9 10">
    <name type="scientific">Candidatus Xenolissoclinum pacificiensis L6</name>
    <dbReference type="NCBI Taxonomy" id="1401685"/>
    <lineage>
        <taxon>Bacteria</taxon>
        <taxon>Pseudomonadati</taxon>
        <taxon>Pseudomonadota</taxon>
        <taxon>Alphaproteobacteria</taxon>
        <taxon>Rickettsiales</taxon>
        <taxon>Anaplasmataceae</taxon>
        <taxon>Candidatus Xenolissoclinum</taxon>
    </lineage>
</organism>
<keyword evidence="10" id="KW-1185">Reference proteome</keyword>
<dbReference type="PANTHER" id="PTHR15184">
    <property type="entry name" value="ATP SYNTHASE"/>
    <property type="match status" value="1"/>
</dbReference>
<evidence type="ECO:0000256" key="3">
    <source>
        <dbReference type="ARBA" id="ARBA00022490"/>
    </source>
</evidence>
<evidence type="ECO:0000259" key="8">
    <source>
        <dbReference type="SMART" id="SM00382"/>
    </source>
</evidence>
<evidence type="ECO:0000256" key="6">
    <source>
        <dbReference type="ARBA" id="ARBA00022927"/>
    </source>
</evidence>
<dbReference type="InterPro" id="IPR040627">
    <property type="entry name" value="T3SS_ATPase_C"/>
</dbReference>
<keyword evidence="4" id="KW-0547">Nucleotide-binding</keyword>
<dbReference type="SMART" id="SM00382">
    <property type="entry name" value="AAA"/>
    <property type="match status" value="1"/>
</dbReference>
<dbReference type="AlphaFoldDB" id="W2V0N4"/>
<dbReference type="Pfam" id="PF18269">
    <property type="entry name" value="T3SS_ATPase_C"/>
    <property type="match status" value="1"/>
</dbReference>
<comment type="subcellular location">
    <subcellularLocation>
        <location evidence="1">Cytoplasm</location>
    </subcellularLocation>
</comment>
<dbReference type="GO" id="GO:0030254">
    <property type="term" value="P:protein secretion by the type III secretion system"/>
    <property type="evidence" value="ECO:0007669"/>
    <property type="project" value="InterPro"/>
</dbReference>
<feature type="domain" description="AAA+ ATPase" evidence="8">
    <location>
        <begin position="165"/>
        <end position="350"/>
    </location>
</feature>
<dbReference type="Proteomes" id="UP000018951">
    <property type="component" value="Unassembled WGS sequence"/>
</dbReference>
<dbReference type="GO" id="GO:0005737">
    <property type="term" value="C:cytoplasm"/>
    <property type="evidence" value="ECO:0007669"/>
    <property type="project" value="UniProtKB-SubCell"/>
</dbReference>
<dbReference type="GO" id="GO:0016887">
    <property type="term" value="F:ATP hydrolysis activity"/>
    <property type="evidence" value="ECO:0007669"/>
    <property type="project" value="InterPro"/>
</dbReference>
<evidence type="ECO:0000256" key="4">
    <source>
        <dbReference type="ARBA" id="ARBA00022741"/>
    </source>
</evidence>
<dbReference type="NCBIfam" id="TIGR01026">
    <property type="entry name" value="fliI_yscN"/>
    <property type="match status" value="1"/>
</dbReference>
<keyword evidence="5" id="KW-0067">ATP-binding</keyword>
<comment type="caution">
    <text evidence="9">The sequence shown here is derived from an EMBL/GenBank/DDBJ whole genome shotgun (WGS) entry which is preliminary data.</text>
</comment>
<keyword evidence="3" id="KW-0963">Cytoplasm</keyword>
<evidence type="ECO:0000313" key="9">
    <source>
        <dbReference type="EMBL" id="ETO91660.1"/>
    </source>
</evidence>
<dbReference type="InterPro" id="IPR000194">
    <property type="entry name" value="ATPase_F1/V1/A1_a/bsu_nucl-bd"/>
</dbReference>
<evidence type="ECO:0000256" key="1">
    <source>
        <dbReference type="ARBA" id="ARBA00004496"/>
    </source>
</evidence>
<sequence length="452" mass="49865">MFTGGMLMQSYKLLSQSIRDIAEYDIYGTVISVRGSTLKCTGIIDQVSTYDLCQIYSSGGTVLAIVLSVNLEYATLMMMNIISTVKVGDRVVPTTGSSGIYPHKSWLGNIIDPMCNSLNKSTPLLKGSKAYSLYHSNGQHGIKQYLLDKIDTGIKIVNTFVTCVKGQRMGVFAGSGIGKSTLLSMIARYSSADVKIIGLIGERNIEVNKFLADYDLDGDNSNTIIVYSGSEDSPVMRHRATLLTMALSEYFRDLGLDVVCILDSLTRFAMARREIGLQIGEMPVSKGYTSGVFEELPKLLERLGPVVQDQKGSITGFLSVLVDGDDYNEVLTDTIRGILDGQIVLSRKIAEQNIFPAIDILSSISRAVPQCYTPEESNMIGESRRLLSEYTELQDLVNLGIYKTGADKEKDRILQFSTLLKEFMNQKPNDYCDLQSSFNNLASIHKEINISK</sequence>
<dbReference type="InterPro" id="IPR005714">
    <property type="entry name" value="ATPase_T3SS_FliI/YscN"/>
</dbReference>
<keyword evidence="6" id="KW-0653">Protein transport</keyword>